<evidence type="ECO:0000256" key="1">
    <source>
        <dbReference type="SAM" id="MobiDB-lite"/>
    </source>
</evidence>
<evidence type="ECO:0000313" key="3">
    <source>
        <dbReference type="Proteomes" id="UP000800036"/>
    </source>
</evidence>
<name>A0A6A5VL38_9PLEO</name>
<reference evidence="2" key="1">
    <citation type="journal article" date="2020" name="Stud. Mycol.">
        <title>101 Dothideomycetes genomes: a test case for predicting lifestyles and emergence of pathogens.</title>
        <authorList>
            <person name="Haridas S."/>
            <person name="Albert R."/>
            <person name="Binder M."/>
            <person name="Bloem J."/>
            <person name="Labutti K."/>
            <person name="Salamov A."/>
            <person name="Andreopoulos B."/>
            <person name="Baker S."/>
            <person name="Barry K."/>
            <person name="Bills G."/>
            <person name="Bluhm B."/>
            <person name="Cannon C."/>
            <person name="Castanera R."/>
            <person name="Culley D."/>
            <person name="Daum C."/>
            <person name="Ezra D."/>
            <person name="Gonzalez J."/>
            <person name="Henrissat B."/>
            <person name="Kuo A."/>
            <person name="Liang C."/>
            <person name="Lipzen A."/>
            <person name="Lutzoni F."/>
            <person name="Magnuson J."/>
            <person name="Mondo S."/>
            <person name="Nolan M."/>
            <person name="Ohm R."/>
            <person name="Pangilinan J."/>
            <person name="Park H.-J."/>
            <person name="Ramirez L."/>
            <person name="Alfaro M."/>
            <person name="Sun H."/>
            <person name="Tritt A."/>
            <person name="Yoshinaga Y."/>
            <person name="Zwiers L.-H."/>
            <person name="Turgeon B."/>
            <person name="Goodwin S."/>
            <person name="Spatafora J."/>
            <person name="Crous P."/>
            <person name="Grigoriev I."/>
        </authorList>
    </citation>
    <scope>NUCLEOTIDE SEQUENCE</scope>
    <source>
        <strain evidence="2">CBS 107.79</strain>
    </source>
</reference>
<dbReference type="Proteomes" id="UP000800036">
    <property type="component" value="Unassembled WGS sequence"/>
</dbReference>
<feature type="compositionally biased region" description="Polar residues" evidence="1">
    <location>
        <begin position="20"/>
        <end position="43"/>
    </location>
</feature>
<accession>A0A6A5VL38</accession>
<feature type="region of interest" description="Disordered" evidence="1">
    <location>
        <begin position="141"/>
        <end position="173"/>
    </location>
</feature>
<protein>
    <submittedName>
        <fullName evidence="2">Uncharacterized protein</fullName>
    </submittedName>
</protein>
<dbReference type="AlphaFoldDB" id="A0A6A5VL38"/>
<gene>
    <name evidence="2" type="ORF">BU23DRAFT_564297</name>
</gene>
<organism evidence="2 3">
    <name type="scientific">Bimuria novae-zelandiae CBS 107.79</name>
    <dbReference type="NCBI Taxonomy" id="1447943"/>
    <lineage>
        <taxon>Eukaryota</taxon>
        <taxon>Fungi</taxon>
        <taxon>Dikarya</taxon>
        <taxon>Ascomycota</taxon>
        <taxon>Pezizomycotina</taxon>
        <taxon>Dothideomycetes</taxon>
        <taxon>Pleosporomycetidae</taxon>
        <taxon>Pleosporales</taxon>
        <taxon>Massarineae</taxon>
        <taxon>Didymosphaeriaceae</taxon>
        <taxon>Bimuria</taxon>
    </lineage>
</organism>
<feature type="compositionally biased region" description="Polar residues" evidence="1">
    <location>
        <begin position="92"/>
        <end position="111"/>
    </location>
</feature>
<keyword evidence="3" id="KW-1185">Reference proteome</keyword>
<sequence length="173" mass="18447">MRLQQVEDMGSLPMQPAQAVVSNSASRSSPTPALASANGNGEAQTLHHKLELIGTCVATSTPKTSTKPPRRDGRASRSVKQPKTYNDKENLAAQNPNSSKYTPQHINSTPMLPSVVATPSPKKATKLFDPVLKDLTISLGVGKRGHSSLDNEATESLGPSKKAKRPEDVLDVK</sequence>
<dbReference type="EMBL" id="ML976661">
    <property type="protein sequence ID" value="KAF1978004.1"/>
    <property type="molecule type" value="Genomic_DNA"/>
</dbReference>
<evidence type="ECO:0000313" key="2">
    <source>
        <dbReference type="EMBL" id="KAF1978004.1"/>
    </source>
</evidence>
<proteinExistence type="predicted"/>
<feature type="region of interest" description="Disordered" evidence="1">
    <location>
        <begin position="1"/>
        <end position="117"/>
    </location>
</feature>